<dbReference type="RefSeq" id="XP_007317546.1">
    <property type="nucleotide sequence ID" value="XM_007317484.1"/>
</dbReference>
<dbReference type="OrthoDB" id="3267487at2759"/>
<feature type="transmembrane region" description="Helical" evidence="2">
    <location>
        <begin position="236"/>
        <end position="262"/>
    </location>
</feature>
<keyword evidence="2" id="KW-0472">Membrane</keyword>
<dbReference type="Proteomes" id="UP000008064">
    <property type="component" value="Unassembled WGS sequence"/>
</dbReference>
<accession>F8NSV1</accession>
<dbReference type="HOGENOM" id="CLU_794921_0_0_1"/>
<feature type="transmembrane region" description="Helical" evidence="2">
    <location>
        <begin position="115"/>
        <end position="135"/>
    </location>
</feature>
<feature type="region of interest" description="Disordered" evidence="1">
    <location>
        <begin position="323"/>
        <end position="349"/>
    </location>
</feature>
<reference evidence="3" key="1">
    <citation type="submission" date="2011-04" db="EMBL/GenBank/DDBJ databases">
        <title>Evolution of plant cell wall degrading machinery underlies the functional diversity of forest fungi.</title>
        <authorList>
            <consortium name="US DOE Joint Genome Institute (JGI-PGF)"/>
            <person name="Eastwood D.C."/>
            <person name="Floudas D."/>
            <person name="Binder M."/>
            <person name="Majcherczyk A."/>
            <person name="Schneider P."/>
            <person name="Aerts A."/>
            <person name="Asiegbu F.O."/>
            <person name="Baker S.E."/>
            <person name="Barry K."/>
            <person name="Bendiksby M."/>
            <person name="Blumentritt M."/>
            <person name="Coutinho P.M."/>
            <person name="Cullen D."/>
            <person name="Cullen D."/>
            <person name="Gathman A."/>
            <person name="Goodell B."/>
            <person name="Henrissat B."/>
            <person name="Ihrmark K."/>
            <person name="Kauserud H."/>
            <person name="Kohler A."/>
            <person name="LaButti K."/>
            <person name="Lapidus A."/>
            <person name="Lavin J.L."/>
            <person name="Lee Y.-H."/>
            <person name="Lindquist E."/>
            <person name="Lilly W."/>
            <person name="Lucas S."/>
            <person name="Morin E."/>
            <person name="Murat C."/>
            <person name="Oguiza J.A."/>
            <person name="Park J."/>
            <person name="Pisabarro A.G."/>
            <person name="Riley R."/>
            <person name="Rosling A."/>
            <person name="Salamov A."/>
            <person name="Schmidt O."/>
            <person name="Schmutz J."/>
            <person name="Skrede I."/>
            <person name="Stenlid J."/>
            <person name="Wiebenga A."/>
            <person name="Xie X."/>
            <person name="Kues U."/>
            <person name="Hibbett D.S."/>
            <person name="Hoffmeister D."/>
            <person name="Hogberg N."/>
            <person name="Martin F."/>
            <person name="Grigoriev I.V."/>
            <person name="Watkinson S.C."/>
        </authorList>
    </citation>
    <scope>NUCLEOTIDE SEQUENCE</scope>
    <source>
        <strain evidence="3">S7.9</strain>
    </source>
</reference>
<evidence type="ECO:0000313" key="3">
    <source>
        <dbReference type="EMBL" id="EGO25424.1"/>
    </source>
</evidence>
<feature type="compositionally biased region" description="Basic and acidic residues" evidence="1">
    <location>
        <begin position="335"/>
        <end position="349"/>
    </location>
</feature>
<feature type="transmembrane region" description="Helical" evidence="2">
    <location>
        <begin position="83"/>
        <end position="103"/>
    </location>
</feature>
<feature type="transmembrane region" description="Helical" evidence="2">
    <location>
        <begin position="198"/>
        <end position="216"/>
    </location>
</feature>
<sequence>MPSSDTRSVRDIAALFTTTVPPSSTPTPAPTVVVDLSTLVTILDYQRFYPNTPIASFHPVYYALDDGSLVAPPFVHDLSITNITLILIGILLALFVRNIIVSVTYIYRGRFKNKALLYTLLCSQLLALPCFIPLIVAQFDRDVDCGFVLRITSASTGLSLSLLVRTLIDLTQPLTPYPTQVTGILGVKAYRCLDNARLVLFALTLFRTASLIVLVVDLTNTHGYRRLSGRCERNGVGLTPVFIILLFVESLFICCCFSFAVWNSRGSPSIRGRISLQLSLEDVAEHVGTSISTHKQTLSPPYSPPLSRRGWWDYVPTLEAAAGPLPPVAPPGPDGFERPMRQPRGKDVV</sequence>
<dbReference type="KEGG" id="sla:SERLADRAFT_437173"/>
<feature type="compositionally biased region" description="Pro residues" evidence="1">
    <location>
        <begin position="324"/>
        <end position="333"/>
    </location>
</feature>
<proteinExistence type="predicted"/>
<protein>
    <submittedName>
        <fullName evidence="3">Uncharacterized protein</fullName>
    </submittedName>
</protein>
<name>F8NSV1_SERL9</name>
<dbReference type="AlphaFoldDB" id="F8NSV1"/>
<keyword evidence="2" id="KW-0812">Transmembrane</keyword>
<organism>
    <name type="scientific">Serpula lacrymans var. lacrymans (strain S7.9)</name>
    <name type="common">Dry rot fungus</name>
    <dbReference type="NCBI Taxonomy" id="578457"/>
    <lineage>
        <taxon>Eukaryota</taxon>
        <taxon>Fungi</taxon>
        <taxon>Dikarya</taxon>
        <taxon>Basidiomycota</taxon>
        <taxon>Agaricomycotina</taxon>
        <taxon>Agaricomycetes</taxon>
        <taxon>Agaricomycetidae</taxon>
        <taxon>Boletales</taxon>
        <taxon>Coniophorineae</taxon>
        <taxon>Serpulaceae</taxon>
        <taxon>Serpula</taxon>
    </lineage>
</organism>
<dbReference type="GeneID" id="18814810"/>
<feature type="transmembrane region" description="Helical" evidence="2">
    <location>
        <begin position="147"/>
        <end position="168"/>
    </location>
</feature>
<dbReference type="EMBL" id="GL945433">
    <property type="protein sequence ID" value="EGO25424.1"/>
    <property type="molecule type" value="Genomic_DNA"/>
</dbReference>
<evidence type="ECO:0000256" key="2">
    <source>
        <dbReference type="SAM" id="Phobius"/>
    </source>
</evidence>
<gene>
    <name evidence="3" type="ORF">SERLADRAFT_437173</name>
</gene>
<evidence type="ECO:0000256" key="1">
    <source>
        <dbReference type="SAM" id="MobiDB-lite"/>
    </source>
</evidence>
<keyword evidence="2" id="KW-1133">Transmembrane helix</keyword>